<comment type="caution">
    <text evidence="2">The sequence shown here is derived from an EMBL/GenBank/DDBJ whole genome shotgun (WGS) entry which is preliminary data.</text>
</comment>
<organism evidence="2 3">
    <name type="scientific">Paralvinella palmiformis</name>
    <dbReference type="NCBI Taxonomy" id="53620"/>
    <lineage>
        <taxon>Eukaryota</taxon>
        <taxon>Metazoa</taxon>
        <taxon>Spiralia</taxon>
        <taxon>Lophotrochozoa</taxon>
        <taxon>Annelida</taxon>
        <taxon>Polychaeta</taxon>
        <taxon>Sedentaria</taxon>
        <taxon>Canalipalpata</taxon>
        <taxon>Terebellida</taxon>
        <taxon>Terebelliformia</taxon>
        <taxon>Alvinellidae</taxon>
        <taxon>Paralvinella</taxon>
    </lineage>
</organism>
<feature type="region of interest" description="Disordered" evidence="1">
    <location>
        <begin position="1"/>
        <end position="37"/>
    </location>
</feature>
<gene>
    <name evidence="2" type="ORF">LSH36_834g02035</name>
</gene>
<evidence type="ECO:0000256" key="1">
    <source>
        <dbReference type="SAM" id="MobiDB-lite"/>
    </source>
</evidence>
<protein>
    <submittedName>
        <fullName evidence="2">Uncharacterized protein</fullName>
    </submittedName>
</protein>
<evidence type="ECO:0000313" key="3">
    <source>
        <dbReference type="Proteomes" id="UP001208570"/>
    </source>
</evidence>
<proteinExistence type="predicted"/>
<accession>A0AAD9J084</accession>
<evidence type="ECO:0000313" key="2">
    <source>
        <dbReference type="EMBL" id="KAK2143535.1"/>
    </source>
</evidence>
<name>A0AAD9J084_9ANNE</name>
<reference evidence="2" key="1">
    <citation type="journal article" date="2023" name="Mol. Biol. Evol.">
        <title>Third-Generation Sequencing Reveals the Adaptive Role of the Epigenome in Three Deep-Sea Polychaetes.</title>
        <authorList>
            <person name="Perez M."/>
            <person name="Aroh O."/>
            <person name="Sun Y."/>
            <person name="Lan Y."/>
            <person name="Juniper S.K."/>
            <person name="Young C.R."/>
            <person name="Angers B."/>
            <person name="Qian P.Y."/>
        </authorList>
    </citation>
    <scope>NUCLEOTIDE SEQUENCE</scope>
    <source>
        <strain evidence="2">P08H-3</strain>
    </source>
</reference>
<sequence length="111" mass="12013">RRLPTPPISPVSRTPPISPVSRTPNSPTPVDDPTQQSLFADDLGSFVNLDQNNETSMLNEVPTPCHVTDNDGPVAYEIIPAAKNSSKGNYISLLNYCPSNTGFTEMIQKGE</sequence>
<keyword evidence="3" id="KW-1185">Reference proteome</keyword>
<dbReference type="EMBL" id="JAODUP010000834">
    <property type="protein sequence ID" value="KAK2143535.1"/>
    <property type="molecule type" value="Genomic_DNA"/>
</dbReference>
<dbReference type="Proteomes" id="UP001208570">
    <property type="component" value="Unassembled WGS sequence"/>
</dbReference>
<feature type="non-terminal residue" evidence="2">
    <location>
        <position position="111"/>
    </location>
</feature>
<dbReference type="AlphaFoldDB" id="A0AAD9J084"/>